<keyword evidence="5" id="KW-0479">Metal-binding</keyword>
<reference evidence="12 13" key="1">
    <citation type="submission" date="2019-11" db="EMBL/GenBank/DDBJ databases">
        <title>Whole-genome sequence of a the green, strictly anaerobic photosynthetic bacterium Heliobacillus mobilis DSM 6151.</title>
        <authorList>
            <person name="Kyndt J.A."/>
            <person name="Meyer T.E."/>
        </authorList>
    </citation>
    <scope>NUCLEOTIDE SEQUENCE [LARGE SCALE GENOMIC DNA]</scope>
    <source>
        <strain evidence="12 13">DSM 6151</strain>
    </source>
</reference>
<dbReference type="InterPro" id="IPR005798">
    <property type="entry name" value="Cyt_b/b6_C"/>
</dbReference>
<evidence type="ECO:0000313" key="13">
    <source>
        <dbReference type="Proteomes" id="UP000430670"/>
    </source>
</evidence>
<keyword evidence="9 10" id="KW-0472">Membrane</keyword>
<gene>
    <name evidence="12" type="ORF">GJ688_05745</name>
</gene>
<dbReference type="InterPro" id="IPR036150">
    <property type="entry name" value="Cyt_b/b6_C_sf"/>
</dbReference>
<keyword evidence="3" id="KW-0349">Heme</keyword>
<dbReference type="PANTHER" id="PTHR19271">
    <property type="entry name" value="CYTOCHROME B"/>
    <property type="match status" value="1"/>
</dbReference>
<dbReference type="GO" id="GO:0016491">
    <property type="term" value="F:oxidoreductase activity"/>
    <property type="evidence" value="ECO:0007669"/>
    <property type="project" value="InterPro"/>
</dbReference>
<keyword evidence="4 10" id="KW-0812">Transmembrane</keyword>
<evidence type="ECO:0000256" key="5">
    <source>
        <dbReference type="ARBA" id="ARBA00022723"/>
    </source>
</evidence>
<evidence type="ECO:0000256" key="2">
    <source>
        <dbReference type="ARBA" id="ARBA00022448"/>
    </source>
</evidence>
<keyword evidence="8" id="KW-0408">Iron</keyword>
<accession>A0A6I3SHZ3</accession>
<evidence type="ECO:0000313" key="12">
    <source>
        <dbReference type="EMBL" id="MTV48484.1"/>
    </source>
</evidence>
<comment type="subcellular location">
    <subcellularLocation>
        <location evidence="1">Membrane</location>
        <topology evidence="1">Multi-pass membrane protein</topology>
    </subcellularLocation>
</comment>
<dbReference type="Gene3D" id="1.20.810.10">
    <property type="entry name" value="Cytochrome Bc1 Complex, Chain C"/>
    <property type="match status" value="1"/>
</dbReference>
<evidence type="ECO:0000256" key="4">
    <source>
        <dbReference type="ARBA" id="ARBA00022692"/>
    </source>
</evidence>
<dbReference type="Pfam" id="PF00032">
    <property type="entry name" value="Cytochrom_B_C"/>
    <property type="match status" value="1"/>
</dbReference>
<feature type="transmembrane region" description="Helical" evidence="10">
    <location>
        <begin position="104"/>
        <end position="125"/>
    </location>
</feature>
<proteinExistence type="predicted"/>
<sequence length="131" mass="14581">MEKKRFTIPFMPVHITTEAAIAMIFIGVLFILAGVLPKEMMEPADKLVTPIGLKPEWYYLWAYVILEMVPNKLMGILIPGVMVGALFAVPWLERSKERRPAKRPIAVGVFTAMMLVVAALTYYGATIQIGG</sequence>
<dbReference type="AlphaFoldDB" id="A0A6I3SHZ3"/>
<evidence type="ECO:0000256" key="10">
    <source>
        <dbReference type="SAM" id="Phobius"/>
    </source>
</evidence>
<dbReference type="OrthoDB" id="2380469at2"/>
<dbReference type="GO" id="GO:0009055">
    <property type="term" value="F:electron transfer activity"/>
    <property type="evidence" value="ECO:0007669"/>
    <property type="project" value="InterPro"/>
</dbReference>
<evidence type="ECO:0000259" key="11">
    <source>
        <dbReference type="PROSITE" id="PS51003"/>
    </source>
</evidence>
<dbReference type="GO" id="GO:0046872">
    <property type="term" value="F:metal ion binding"/>
    <property type="evidence" value="ECO:0007669"/>
    <property type="project" value="UniProtKB-KW"/>
</dbReference>
<dbReference type="Proteomes" id="UP000430670">
    <property type="component" value="Unassembled WGS sequence"/>
</dbReference>
<evidence type="ECO:0000256" key="8">
    <source>
        <dbReference type="ARBA" id="ARBA00023004"/>
    </source>
</evidence>
<comment type="caution">
    <text evidence="12">The sequence shown here is derived from an EMBL/GenBank/DDBJ whole genome shotgun (WGS) entry which is preliminary data.</text>
</comment>
<protein>
    <submittedName>
        <fullName evidence="12">Cytochrome b subunit of the bc complex</fullName>
    </submittedName>
</protein>
<dbReference type="RefSeq" id="WP_155475584.1">
    <property type="nucleotide sequence ID" value="NZ_WNKU01000004.1"/>
</dbReference>
<keyword evidence="7 10" id="KW-1133">Transmembrane helix</keyword>
<organism evidence="12 13">
    <name type="scientific">Heliobacterium mobile</name>
    <name type="common">Heliobacillus mobilis</name>
    <dbReference type="NCBI Taxonomy" id="28064"/>
    <lineage>
        <taxon>Bacteria</taxon>
        <taxon>Bacillati</taxon>
        <taxon>Bacillota</taxon>
        <taxon>Clostridia</taxon>
        <taxon>Eubacteriales</taxon>
        <taxon>Heliobacteriaceae</taxon>
        <taxon>Heliobacterium</taxon>
    </lineage>
</organism>
<evidence type="ECO:0000256" key="3">
    <source>
        <dbReference type="ARBA" id="ARBA00022617"/>
    </source>
</evidence>
<dbReference type="EMBL" id="WNKU01000004">
    <property type="protein sequence ID" value="MTV48484.1"/>
    <property type="molecule type" value="Genomic_DNA"/>
</dbReference>
<name>A0A6I3SHZ3_HELMO</name>
<dbReference type="GO" id="GO:0016020">
    <property type="term" value="C:membrane"/>
    <property type="evidence" value="ECO:0007669"/>
    <property type="project" value="UniProtKB-SubCell"/>
</dbReference>
<dbReference type="PANTHER" id="PTHR19271:SF16">
    <property type="entry name" value="CYTOCHROME B"/>
    <property type="match status" value="1"/>
</dbReference>
<evidence type="ECO:0000256" key="1">
    <source>
        <dbReference type="ARBA" id="ARBA00004141"/>
    </source>
</evidence>
<feature type="transmembrane region" description="Helical" evidence="10">
    <location>
        <begin position="73"/>
        <end position="92"/>
    </location>
</feature>
<keyword evidence="2" id="KW-0813">Transport</keyword>
<dbReference type="PROSITE" id="PS51003">
    <property type="entry name" value="CYTB_CTER"/>
    <property type="match status" value="1"/>
</dbReference>
<keyword evidence="6" id="KW-0249">Electron transport</keyword>
<evidence type="ECO:0000256" key="7">
    <source>
        <dbReference type="ARBA" id="ARBA00022989"/>
    </source>
</evidence>
<evidence type="ECO:0000256" key="6">
    <source>
        <dbReference type="ARBA" id="ARBA00022982"/>
    </source>
</evidence>
<evidence type="ECO:0000256" key="9">
    <source>
        <dbReference type="ARBA" id="ARBA00023136"/>
    </source>
</evidence>
<feature type="transmembrane region" description="Helical" evidence="10">
    <location>
        <begin position="12"/>
        <end position="36"/>
    </location>
</feature>
<keyword evidence="13" id="KW-1185">Reference proteome</keyword>
<dbReference type="InterPro" id="IPR027387">
    <property type="entry name" value="Cytb/b6-like_sf"/>
</dbReference>
<feature type="domain" description="Cytochrome b/b6 C-terminal region profile" evidence="11">
    <location>
        <begin position="1"/>
        <end position="131"/>
    </location>
</feature>
<dbReference type="SUPFAM" id="SSF81648">
    <property type="entry name" value="a domain/subunit of cytochrome bc1 complex (Ubiquinol-cytochrome c reductase)"/>
    <property type="match status" value="1"/>
</dbReference>